<reference evidence="1 2" key="1">
    <citation type="submission" date="2016-08" db="EMBL/GenBank/DDBJ databases">
        <title>A novel genetic cassette of butanologenic Thermoanaerobacterium thermosaccharolyticum that directly convert cellulose to butanol.</title>
        <authorList>
            <person name="Li T."/>
            <person name="He J."/>
        </authorList>
    </citation>
    <scope>NUCLEOTIDE SEQUENCE [LARGE SCALE GENOMIC DNA]</scope>
    <source>
        <strain evidence="1 2">TG57</strain>
    </source>
</reference>
<organism evidence="1 2">
    <name type="scientific">Thermoanaerobacterium thermosaccharolyticum</name>
    <name type="common">Clostridium thermosaccharolyticum</name>
    <dbReference type="NCBI Taxonomy" id="1517"/>
    <lineage>
        <taxon>Bacteria</taxon>
        <taxon>Bacillati</taxon>
        <taxon>Bacillota</taxon>
        <taxon>Clostridia</taxon>
        <taxon>Thermoanaerobacterales</taxon>
        <taxon>Thermoanaerobacteraceae</taxon>
        <taxon>Thermoanaerobacterium</taxon>
    </lineage>
</organism>
<dbReference type="GeneID" id="93863890"/>
<gene>
    <name evidence="1" type="ORF">Thert_02839</name>
</gene>
<proteinExistence type="predicted"/>
<dbReference type="AlphaFoldDB" id="A0A223I270"/>
<name>A0A223I270_THETR</name>
<dbReference type="EMBL" id="CP016893">
    <property type="protein sequence ID" value="AST58654.1"/>
    <property type="molecule type" value="Genomic_DNA"/>
</dbReference>
<evidence type="ECO:0000313" key="1">
    <source>
        <dbReference type="EMBL" id="AST58654.1"/>
    </source>
</evidence>
<evidence type="ECO:0000313" key="2">
    <source>
        <dbReference type="Proteomes" id="UP000214975"/>
    </source>
</evidence>
<protein>
    <submittedName>
        <fullName evidence="1">Histidinol phosphatase</fullName>
    </submittedName>
</protein>
<accession>A0A223I270</accession>
<dbReference type="Proteomes" id="UP000214975">
    <property type="component" value="Chromosome"/>
</dbReference>
<sequence length="77" mass="9492">MEYNSAELLQEIDNALKRLKESELYLERVEKDNYLKTKLAQLKYDFAREEYLRLLKIARDEHIKYDMQDLYEKIIDM</sequence>
<dbReference type="OMA" id="DEHIKYD"/>
<dbReference type="RefSeq" id="WP_013297536.1">
    <property type="nucleotide sequence ID" value="NZ_CP016893.1"/>
</dbReference>